<accession>A0ACC0VV06</accession>
<gene>
    <name evidence="1" type="ORF">PsorP6_009973</name>
</gene>
<sequence>MHFGRRAWHFNRHGLMLRAFGSTTKSTTGFSYPGARTLEQLVKLELLKKEQTLQIRTIWNKSHADKDDAIATALNATQFHALVKRAKKAPYFIFPVYRQDGFFNILCQFHQSCFLITYLEAFKENPSAAPPCVSVSFYQRDELYDRVDKFNNKPNQFDFEHYRRLLKDITEITKTNDDMLLNVPSTEHLKRFNIVHFTISHLAVGIALIGGASSKCADWWAVVAIVNVVVGQ</sequence>
<dbReference type="EMBL" id="CM047585">
    <property type="protein sequence ID" value="KAI9910112.1"/>
    <property type="molecule type" value="Genomic_DNA"/>
</dbReference>
<comment type="caution">
    <text evidence="1">The sequence shown here is derived from an EMBL/GenBank/DDBJ whole genome shotgun (WGS) entry which is preliminary data.</text>
</comment>
<evidence type="ECO:0000313" key="2">
    <source>
        <dbReference type="Proteomes" id="UP001163321"/>
    </source>
</evidence>
<name>A0ACC0VV06_9STRA</name>
<reference evidence="1 2" key="1">
    <citation type="journal article" date="2022" name="bioRxiv">
        <title>The genome of the oomycete Peronosclerospora sorghi, a cosmopolitan pathogen of maize and sorghum, is inflated with dispersed pseudogenes.</title>
        <authorList>
            <person name="Fletcher K."/>
            <person name="Martin F."/>
            <person name="Isakeit T."/>
            <person name="Cavanaugh K."/>
            <person name="Magill C."/>
            <person name="Michelmore R."/>
        </authorList>
    </citation>
    <scope>NUCLEOTIDE SEQUENCE [LARGE SCALE GENOMIC DNA]</scope>
    <source>
        <strain evidence="1">P6</strain>
    </source>
</reference>
<evidence type="ECO:0000313" key="1">
    <source>
        <dbReference type="EMBL" id="KAI9910112.1"/>
    </source>
</evidence>
<keyword evidence="2" id="KW-1185">Reference proteome</keyword>
<organism evidence="1 2">
    <name type="scientific">Peronosclerospora sorghi</name>
    <dbReference type="NCBI Taxonomy" id="230839"/>
    <lineage>
        <taxon>Eukaryota</taxon>
        <taxon>Sar</taxon>
        <taxon>Stramenopiles</taxon>
        <taxon>Oomycota</taxon>
        <taxon>Peronosporomycetes</taxon>
        <taxon>Peronosporales</taxon>
        <taxon>Peronosporaceae</taxon>
        <taxon>Peronosclerospora</taxon>
    </lineage>
</organism>
<protein>
    <submittedName>
        <fullName evidence="1">Uncharacterized protein</fullName>
    </submittedName>
</protein>
<dbReference type="Proteomes" id="UP001163321">
    <property type="component" value="Chromosome 6"/>
</dbReference>
<proteinExistence type="predicted"/>